<dbReference type="AlphaFoldDB" id="A0A183C8J6"/>
<evidence type="ECO:0000313" key="1">
    <source>
        <dbReference type="Proteomes" id="UP000050741"/>
    </source>
</evidence>
<evidence type="ECO:0000313" key="2">
    <source>
        <dbReference type="WBParaSite" id="GPLIN_000919200"/>
    </source>
</evidence>
<reference evidence="1" key="2">
    <citation type="submission" date="2014-05" db="EMBL/GenBank/DDBJ databases">
        <title>The genome and life-stage specific transcriptomes of Globodera pallida elucidate key aspects of plant parasitism by a cyst nematode.</title>
        <authorList>
            <person name="Cotton J.A."/>
            <person name="Lilley C.J."/>
            <person name="Jones L.M."/>
            <person name="Kikuchi T."/>
            <person name="Reid A.J."/>
            <person name="Thorpe P."/>
            <person name="Tsai I.J."/>
            <person name="Beasley H."/>
            <person name="Blok V."/>
            <person name="Cock P.J.A."/>
            <person name="Van den Akker S.E."/>
            <person name="Holroyd N."/>
            <person name="Hunt M."/>
            <person name="Mantelin S."/>
            <person name="Naghra H."/>
            <person name="Pain A."/>
            <person name="Palomares-Rius J.E."/>
            <person name="Zarowiecki M."/>
            <person name="Berriman M."/>
            <person name="Jones J.T."/>
            <person name="Urwin P.E."/>
        </authorList>
    </citation>
    <scope>NUCLEOTIDE SEQUENCE [LARGE SCALE GENOMIC DNA]</scope>
    <source>
        <strain evidence="1">Lindley</strain>
    </source>
</reference>
<proteinExistence type="predicted"/>
<name>A0A183C8J6_GLOPA</name>
<sequence>MLHLDQEVPEAVKGKCGLDTVLENLQAAVAVDKTVLSVNYRSHPAITECVEAAAYGPHGLRLTSGKTVQQMSMLTGLDGIKLPSAGEIRQAVADQTAERPDERVETINRQNLEPFWNR</sequence>
<dbReference type="WBParaSite" id="GPLIN_000919200">
    <property type="protein sequence ID" value="GPLIN_000919200"/>
    <property type="gene ID" value="GPLIN_000919200"/>
</dbReference>
<protein>
    <submittedName>
        <fullName evidence="2">Aldo_ket_red domain-containing protein</fullName>
    </submittedName>
</protein>
<keyword evidence="1" id="KW-1185">Reference proteome</keyword>
<organism evidence="1 2">
    <name type="scientific">Globodera pallida</name>
    <name type="common">Potato cyst nematode worm</name>
    <name type="synonym">Heterodera pallida</name>
    <dbReference type="NCBI Taxonomy" id="36090"/>
    <lineage>
        <taxon>Eukaryota</taxon>
        <taxon>Metazoa</taxon>
        <taxon>Ecdysozoa</taxon>
        <taxon>Nematoda</taxon>
        <taxon>Chromadorea</taxon>
        <taxon>Rhabditida</taxon>
        <taxon>Tylenchina</taxon>
        <taxon>Tylenchomorpha</taxon>
        <taxon>Tylenchoidea</taxon>
        <taxon>Heteroderidae</taxon>
        <taxon>Heteroderinae</taxon>
        <taxon>Globodera</taxon>
    </lineage>
</organism>
<reference evidence="1" key="1">
    <citation type="submission" date="2013-12" db="EMBL/GenBank/DDBJ databases">
        <authorList>
            <person name="Aslett M."/>
        </authorList>
    </citation>
    <scope>NUCLEOTIDE SEQUENCE [LARGE SCALE GENOMIC DNA]</scope>
    <source>
        <strain evidence="1">Lindley</strain>
    </source>
</reference>
<dbReference type="Proteomes" id="UP000050741">
    <property type="component" value="Unassembled WGS sequence"/>
</dbReference>
<reference evidence="2" key="3">
    <citation type="submission" date="2016-06" db="UniProtKB">
        <authorList>
            <consortium name="WormBaseParasite"/>
        </authorList>
    </citation>
    <scope>IDENTIFICATION</scope>
</reference>
<accession>A0A183C8J6</accession>